<evidence type="ECO:0000313" key="4">
    <source>
        <dbReference type="Proteomes" id="UP000268313"/>
    </source>
</evidence>
<keyword evidence="4" id="KW-1185">Reference proteome</keyword>
<dbReference type="EMBL" id="RAWE01000066">
    <property type="protein sequence ID" value="RKH01705.1"/>
    <property type="molecule type" value="Genomic_DNA"/>
</dbReference>
<feature type="compositionally biased region" description="Low complexity" evidence="1">
    <location>
        <begin position="220"/>
        <end position="253"/>
    </location>
</feature>
<dbReference type="AlphaFoldDB" id="A0A3A8KBL4"/>
<feature type="region of interest" description="Disordered" evidence="1">
    <location>
        <begin position="27"/>
        <end position="65"/>
    </location>
</feature>
<accession>A0A3A8KBL4</accession>
<feature type="signal peptide" evidence="2">
    <location>
        <begin position="1"/>
        <end position="25"/>
    </location>
</feature>
<feature type="region of interest" description="Disordered" evidence="1">
    <location>
        <begin position="219"/>
        <end position="260"/>
    </location>
</feature>
<name>A0A3A8KBL4_9BACT</name>
<keyword evidence="2" id="KW-0732">Signal</keyword>
<feature type="compositionally biased region" description="Low complexity" evidence="1">
    <location>
        <begin position="55"/>
        <end position="65"/>
    </location>
</feature>
<comment type="caution">
    <text evidence="3">The sequence shown here is derived from an EMBL/GenBank/DDBJ whole genome shotgun (WGS) entry which is preliminary data.</text>
</comment>
<evidence type="ECO:0008006" key="5">
    <source>
        <dbReference type="Google" id="ProtNLM"/>
    </source>
</evidence>
<evidence type="ECO:0000256" key="1">
    <source>
        <dbReference type="SAM" id="MobiDB-lite"/>
    </source>
</evidence>
<gene>
    <name evidence="3" type="ORF">D7X32_19305</name>
</gene>
<dbReference type="OrthoDB" id="5512885at2"/>
<proteinExistence type="predicted"/>
<dbReference type="PROSITE" id="PS51257">
    <property type="entry name" value="PROKAR_LIPOPROTEIN"/>
    <property type="match status" value="1"/>
</dbReference>
<evidence type="ECO:0000256" key="2">
    <source>
        <dbReference type="SAM" id="SignalP"/>
    </source>
</evidence>
<sequence length="260" mass="26614">MPMRPLSRLLLASLTTLALIAGACANQQKTDGSSSGSSGGGQATSTIEDVPNEPVPGADGTAAAAGPAFKPYEATEGFTIGMPTEPQVERKAVPLGANTVNTAAFSSRTEDGTIYSISTADYPEKLVASRPPEALLNEGKDGLVKQVQGTIKEEADVTLDGYPGKSYTVSSPVVGEIKARNFLVGPRLYTLLVIYNPNHPNTTADAFLTSLKLVNPPPAVTTATPDAGTAADAGTLESADAGTGTGTDAGTPAPRRRKAK</sequence>
<dbReference type="Proteomes" id="UP000268313">
    <property type="component" value="Unassembled WGS sequence"/>
</dbReference>
<protein>
    <recommendedName>
        <fullName evidence="5">DUF1795 domain-containing protein</fullName>
    </recommendedName>
</protein>
<feature type="chain" id="PRO_5017401523" description="DUF1795 domain-containing protein" evidence="2">
    <location>
        <begin position="26"/>
        <end position="260"/>
    </location>
</feature>
<reference evidence="4" key="1">
    <citation type="submission" date="2018-09" db="EMBL/GenBank/DDBJ databases">
        <authorList>
            <person name="Livingstone P.G."/>
            <person name="Whitworth D.E."/>
        </authorList>
    </citation>
    <scope>NUCLEOTIDE SEQUENCE [LARGE SCALE GENOMIC DNA]</scope>
    <source>
        <strain evidence="4">CA043D</strain>
    </source>
</reference>
<evidence type="ECO:0000313" key="3">
    <source>
        <dbReference type="EMBL" id="RKH01705.1"/>
    </source>
</evidence>
<organism evidence="3 4">
    <name type="scientific">Corallococcus carmarthensis</name>
    <dbReference type="NCBI Taxonomy" id="2316728"/>
    <lineage>
        <taxon>Bacteria</taxon>
        <taxon>Pseudomonadati</taxon>
        <taxon>Myxococcota</taxon>
        <taxon>Myxococcia</taxon>
        <taxon>Myxococcales</taxon>
        <taxon>Cystobacterineae</taxon>
        <taxon>Myxococcaceae</taxon>
        <taxon>Corallococcus</taxon>
    </lineage>
</organism>